<sequence length="98" mass="10779">MPVSPAARAIASHWASCRKHPAPAVLREDIAEQAQSHLNHGADPDYLRRIAWWMATERPAWFDLSLAMQMSSAPQPEPTTAPGPRTHRCPCRASLTAA</sequence>
<gene>
    <name evidence="2" type="ORF">PV383_44015</name>
</gene>
<keyword evidence="3" id="KW-1185">Reference proteome</keyword>
<dbReference type="RefSeq" id="WP_319687461.1">
    <property type="nucleotide sequence ID" value="NZ_JARAWI010000051.1"/>
</dbReference>
<comment type="caution">
    <text evidence="2">The sequence shown here is derived from an EMBL/GenBank/DDBJ whole genome shotgun (WGS) entry which is preliminary data.</text>
</comment>
<proteinExistence type="predicted"/>
<protein>
    <submittedName>
        <fullName evidence="2">Uncharacterized protein</fullName>
    </submittedName>
</protein>
<evidence type="ECO:0000313" key="2">
    <source>
        <dbReference type="EMBL" id="MDX3044081.1"/>
    </source>
</evidence>
<dbReference type="EMBL" id="JARAWJ010000067">
    <property type="protein sequence ID" value="MDX3044081.1"/>
    <property type="molecule type" value="Genomic_DNA"/>
</dbReference>
<name>A0ABU4N3L1_9ACTN</name>
<evidence type="ECO:0000256" key="1">
    <source>
        <dbReference type="SAM" id="MobiDB-lite"/>
    </source>
</evidence>
<organism evidence="2 3">
    <name type="scientific">Streptomyces caniscabiei</name>
    <dbReference type="NCBI Taxonomy" id="2746961"/>
    <lineage>
        <taxon>Bacteria</taxon>
        <taxon>Bacillati</taxon>
        <taxon>Actinomycetota</taxon>
        <taxon>Actinomycetes</taxon>
        <taxon>Kitasatosporales</taxon>
        <taxon>Streptomycetaceae</taxon>
        <taxon>Streptomyces</taxon>
    </lineage>
</organism>
<reference evidence="2 3" key="1">
    <citation type="journal article" date="2023" name="Microb. Genom.">
        <title>Mesoterricola silvestris gen. nov., sp. nov., Mesoterricola sediminis sp. nov., Geothrix oryzae sp. nov., Geothrix edaphica sp. nov., Geothrix rubra sp. nov., and Geothrix limicola sp. nov., six novel members of Acidobacteriota isolated from soils.</title>
        <authorList>
            <person name="Weisberg A.J."/>
            <person name="Pearce E."/>
            <person name="Kramer C.G."/>
            <person name="Chang J.H."/>
            <person name="Clarke C.R."/>
        </authorList>
    </citation>
    <scope>NUCLEOTIDE SEQUENCE [LARGE SCALE GENOMIC DNA]</scope>
    <source>
        <strain evidence="2 3">NE20-4-1</strain>
    </source>
</reference>
<accession>A0ABU4N3L1</accession>
<evidence type="ECO:0000313" key="3">
    <source>
        <dbReference type="Proteomes" id="UP001282474"/>
    </source>
</evidence>
<feature type="region of interest" description="Disordered" evidence="1">
    <location>
        <begin position="71"/>
        <end position="98"/>
    </location>
</feature>
<dbReference type="Proteomes" id="UP001282474">
    <property type="component" value="Unassembled WGS sequence"/>
</dbReference>